<dbReference type="InterPro" id="IPR010980">
    <property type="entry name" value="Cyt_c/b562"/>
</dbReference>
<evidence type="ECO:0000313" key="2">
    <source>
        <dbReference type="EMBL" id="QEG20561.1"/>
    </source>
</evidence>
<dbReference type="SUPFAM" id="SSF47175">
    <property type="entry name" value="Cytochromes"/>
    <property type="match status" value="1"/>
</dbReference>
<feature type="region of interest" description="Disordered" evidence="1">
    <location>
        <begin position="162"/>
        <end position="192"/>
    </location>
</feature>
<dbReference type="RefSeq" id="WP_148618592.1">
    <property type="nucleotide sequence ID" value="NZ_CP042912.1"/>
</dbReference>
<organism evidence="2 3">
    <name type="scientific">Mariniblastus fucicola</name>
    <dbReference type="NCBI Taxonomy" id="980251"/>
    <lineage>
        <taxon>Bacteria</taxon>
        <taxon>Pseudomonadati</taxon>
        <taxon>Planctomycetota</taxon>
        <taxon>Planctomycetia</taxon>
        <taxon>Pirellulales</taxon>
        <taxon>Pirellulaceae</taxon>
        <taxon>Mariniblastus</taxon>
    </lineage>
</organism>
<gene>
    <name evidence="2" type="ORF">MFFC18_04100</name>
</gene>
<evidence type="ECO:0008006" key="4">
    <source>
        <dbReference type="Google" id="ProtNLM"/>
    </source>
</evidence>
<dbReference type="Proteomes" id="UP000322214">
    <property type="component" value="Chromosome"/>
</dbReference>
<dbReference type="STRING" id="980251.GCA_001642875_02406"/>
<dbReference type="OrthoDB" id="287770at2"/>
<protein>
    <recommendedName>
        <fullName evidence="4">Cytochrome C</fullName>
    </recommendedName>
</protein>
<dbReference type="GO" id="GO:0020037">
    <property type="term" value="F:heme binding"/>
    <property type="evidence" value="ECO:0007669"/>
    <property type="project" value="InterPro"/>
</dbReference>
<evidence type="ECO:0000256" key="1">
    <source>
        <dbReference type="SAM" id="MobiDB-lite"/>
    </source>
</evidence>
<evidence type="ECO:0000313" key="3">
    <source>
        <dbReference type="Proteomes" id="UP000322214"/>
    </source>
</evidence>
<accession>A0A5B9PBS3</accession>
<name>A0A5B9PBS3_9BACT</name>
<dbReference type="AlphaFoldDB" id="A0A5B9PBS3"/>
<dbReference type="GO" id="GO:0005506">
    <property type="term" value="F:iron ion binding"/>
    <property type="evidence" value="ECO:0007669"/>
    <property type="project" value="InterPro"/>
</dbReference>
<dbReference type="EMBL" id="CP042912">
    <property type="protein sequence ID" value="QEG20561.1"/>
    <property type="molecule type" value="Genomic_DNA"/>
</dbReference>
<proteinExistence type="predicted"/>
<sequence>MQLRTESLAAIFTSAIMVIGGAWVCAKPPLQTPALTNQANANQQEQVQSEPERVDDTQLYMDAKLANSQKVLAGLVTEDFVKIRDSARQLKKIAEAAHWPRSVDEVYQHYSVSFRRQCDKLAEHAEREDLQAAHYTYLHMSTTCIDCHGYVRSRFRIEKPAKGGPVKLIPTQWDGPTRRKHGPQPDDDDLDG</sequence>
<dbReference type="GO" id="GO:0009055">
    <property type="term" value="F:electron transfer activity"/>
    <property type="evidence" value="ECO:0007669"/>
    <property type="project" value="InterPro"/>
</dbReference>
<dbReference type="KEGG" id="mff:MFFC18_04100"/>
<keyword evidence="3" id="KW-1185">Reference proteome</keyword>
<reference evidence="2 3" key="1">
    <citation type="submission" date="2019-08" db="EMBL/GenBank/DDBJ databases">
        <title>Deep-cultivation of Planctomycetes and their phenomic and genomic characterization uncovers novel biology.</title>
        <authorList>
            <person name="Wiegand S."/>
            <person name="Jogler M."/>
            <person name="Boedeker C."/>
            <person name="Pinto D."/>
            <person name="Vollmers J."/>
            <person name="Rivas-Marin E."/>
            <person name="Kohn T."/>
            <person name="Peeters S.H."/>
            <person name="Heuer A."/>
            <person name="Rast P."/>
            <person name="Oberbeckmann S."/>
            <person name="Bunk B."/>
            <person name="Jeske O."/>
            <person name="Meyerdierks A."/>
            <person name="Storesund J.E."/>
            <person name="Kallscheuer N."/>
            <person name="Luecker S."/>
            <person name="Lage O.M."/>
            <person name="Pohl T."/>
            <person name="Merkel B.J."/>
            <person name="Hornburger P."/>
            <person name="Mueller R.-W."/>
            <person name="Bruemmer F."/>
            <person name="Labrenz M."/>
            <person name="Spormann A.M."/>
            <person name="Op den Camp H."/>
            <person name="Overmann J."/>
            <person name="Amann R."/>
            <person name="Jetten M.S.M."/>
            <person name="Mascher T."/>
            <person name="Medema M.H."/>
            <person name="Devos D.P."/>
            <person name="Kaster A.-K."/>
            <person name="Ovreas L."/>
            <person name="Rohde M."/>
            <person name="Galperin M.Y."/>
            <person name="Jogler C."/>
        </authorList>
    </citation>
    <scope>NUCLEOTIDE SEQUENCE [LARGE SCALE GENOMIC DNA]</scope>
    <source>
        <strain evidence="2 3">FC18</strain>
    </source>
</reference>
<dbReference type="GO" id="GO:0022900">
    <property type="term" value="P:electron transport chain"/>
    <property type="evidence" value="ECO:0007669"/>
    <property type="project" value="InterPro"/>
</dbReference>